<dbReference type="Proteomes" id="UP000031843">
    <property type="component" value="Chromosome main"/>
</dbReference>
<keyword evidence="7" id="KW-1003">Cell membrane</keyword>
<dbReference type="PANTHER" id="PTHR43105:SF2">
    <property type="entry name" value="RESPIRATORY NITRATE REDUCTASE 2 ALPHA CHAIN"/>
    <property type="match status" value="1"/>
</dbReference>
<gene>
    <name evidence="19" type="ORF">RR42_m1791</name>
</gene>
<dbReference type="InterPro" id="IPR006656">
    <property type="entry name" value="Mopterin_OxRdtase"/>
</dbReference>
<dbReference type="InterPro" id="IPR009010">
    <property type="entry name" value="Asp_de-COase-like_dom_sf"/>
</dbReference>
<evidence type="ECO:0000256" key="15">
    <source>
        <dbReference type="ARBA" id="ARBA00023063"/>
    </source>
</evidence>
<dbReference type="SMART" id="SM00926">
    <property type="entry name" value="Molybdop_Fe4S4"/>
    <property type="match status" value="1"/>
</dbReference>
<dbReference type="OrthoDB" id="9759518at2"/>
<evidence type="ECO:0000256" key="17">
    <source>
        <dbReference type="ARBA" id="ARBA00048294"/>
    </source>
</evidence>
<accession>A0A0C4Y8B8</accession>
<evidence type="ECO:0000256" key="9">
    <source>
        <dbReference type="ARBA" id="ARBA00022505"/>
    </source>
</evidence>
<evidence type="ECO:0000256" key="8">
    <source>
        <dbReference type="ARBA" id="ARBA00022485"/>
    </source>
</evidence>
<keyword evidence="16" id="KW-0472">Membrane</keyword>
<keyword evidence="15" id="KW-0534">Nitrate assimilation</keyword>
<dbReference type="CDD" id="cd02776">
    <property type="entry name" value="MopB_CT_Nitrate-R-NarG-like"/>
    <property type="match status" value="1"/>
</dbReference>
<dbReference type="InterPro" id="IPR006657">
    <property type="entry name" value="MoPterin_dinucl-bd_dom"/>
</dbReference>
<keyword evidence="8" id="KW-0004">4Fe-4S</keyword>
<dbReference type="GO" id="GO:0160182">
    <property type="term" value="F:nitrate reductase (quinone) activity"/>
    <property type="evidence" value="ECO:0007669"/>
    <property type="project" value="UniProtKB-EC"/>
</dbReference>
<keyword evidence="13" id="KW-0408">Iron</keyword>
<comment type="catalytic activity">
    <reaction evidence="17">
        <text>nitrate + a quinol = a quinone + nitrite + H2O</text>
        <dbReference type="Rhea" id="RHEA:56144"/>
        <dbReference type="ChEBI" id="CHEBI:15377"/>
        <dbReference type="ChEBI" id="CHEBI:16301"/>
        <dbReference type="ChEBI" id="CHEBI:17632"/>
        <dbReference type="ChEBI" id="CHEBI:24646"/>
        <dbReference type="ChEBI" id="CHEBI:132124"/>
        <dbReference type="EC" id="1.7.5.1"/>
    </reaction>
</comment>
<evidence type="ECO:0000256" key="12">
    <source>
        <dbReference type="ARBA" id="ARBA00023002"/>
    </source>
</evidence>
<dbReference type="Gene3D" id="4.10.1200.10">
    <property type="entry name" value="nitrate reductase tail"/>
    <property type="match status" value="1"/>
</dbReference>
<evidence type="ECO:0000313" key="20">
    <source>
        <dbReference type="Proteomes" id="UP000031843"/>
    </source>
</evidence>
<dbReference type="Gene3D" id="3.40.50.12440">
    <property type="match status" value="1"/>
</dbReference>
<evidence type="ECO:0000256" key="16">
    <source>
        <dbReference type="ARBA" id="ARBA00023136"/>
    </source>
</evidence>
<reference evidence="19 20" key="1">
    <citation type="journal article" date="2015" name="Genome Announc.">
        <title>Complete Genome Sequence of Cupriavidus basilensis 4G11, Isolated from the Oak Ridge Field Research Center Site.</title>
        <authorList>
            <person name="Ray J."/>
            <person name="Waters R.J."/>
            <person name="Skerker J.M."/>
            <person name="Kuehl J.V."/>
            <person name="Price M.N."/>
            <person name="Huang J."/>
            <person name="Chakraborty R."/>
            <person name="Arkin A.P."/>
            <person name="Deutschbauer A."/>
        </authorList>
    </citation>
    <scope>NUCLEOTIDE SEQUENCE [LARGE SCALE GENOMIC DNA]</scope>
    <source>
        <strain evidence="19">4G11</strain>
    </source>
</reference>
<keyword evidence="11" id="KW-0249">Electron transport</keyword>
<dbReference type="GO" id="GO:0046872">
    <property type="term" value="F:metal ion binding"/>
    <property type="evidence" value="ECO:0007669"/>
    <property type="project" value="UniProtKB-KW"/>
</dbReference>
<dbReference type="SUPFAM" id="SSF53706">
    <property type="entry name" value="Formate dehydrogenase/DMSO reductase, domains 1-3"/>
    <property type="match status" value="1"/>
</dbReference>
<dbReference type="EMBL" id="CP010536">
    <property type="protein sequence ID" value="AJG19188.1"/>
    <property type="molecule type" value="Genomic_DNA"/>
</dbReference>
<keyword evidence="12 19" id="KW-0560">Oxidoreductase</keyword>
<evidence type="ECO:0000256" key="6">
    <source>
        <dbReference type="ARBA" id="ARBA00022448"/>
    </source>
</evidence>
<evidence type="ECO:0000256" key="14">
    <source>
        <dbReference type="ARBA" id="ARBA00023014"/>
    </source>
</evidence>
<evidence type="ECO:0000256" key="5">
    <source>
        <dbReference type="ARBA" id="ARBA00012500"/>
    </source>
</evidence>
<evidence type="ECO:0000313" key="19">
    <source>
        <dbReference type="EMBL" id="AJG19188.1"/>
    </source>
</evidence>
<dbReference type="STRING" id="68895.RR42_m1791"/>
<dbReference type="InterPro" id="IPR006655">
    <property type="entry name" value="Mopterin_OxRdtase_prok_CS"/>
</dbReference>
<keyword evidence="9" id="KW-0500">Molybdenum</keyword>
<organism evidence="19 20">
    <name type="scientific">Cupriavidus basilensis</name>
    <dbReference type="NCBI Taxonomy" id="68895"/>
    <lineage>
        <taxon>Bacteria</taxon>
        <taxon>Pseudomonadati</taxon>
        <taxon>Pseudomonadota</taxon>
        <taxon>Betaproteobacteria</taxon>
        <taxon>Burkholderiales</taxon>
        <taxon>Burkholderiaceae</taxon>
        <taxon>Cupriavidus</taxon>
    </lineage>
</organism>
<dbReference type="Pfam" id="PF00384">
    <property type="entry name" value="Molybdopterin"/>
    <property type="match status" value="1"/>
</dbReference>
<dbReference type="GO" id="GO:0042128">
    <property type="term" value="P:nitrate assimilation"/>
    <property type="evidence" value="ECO:0007669"/>
    <property type="project" value="UniProtKB-KW"/>
</dbReference>
<dbReference type="GO" id="GO:0045333">
    <property type="term" value="P:cellular respiration"/>
    <property type="evidence" value="ECO:0007669"/>
    <property type="project" value="UniProtKB-ARBA"/>
</dbReference>
<dbReference type="GO" id="GO:0051539">
    <property type="term" value="F:4 iron, 4 sulfur cluster binding"/>
    <property type="evidence" value="ECO:0007669"/>
    <property type="project" value="UniProtKB-KW"/>
</dbReference>
<name>A0A0C4Y8B8_9BURK</name>
<dbReference type="GO" id="GO:0043546">
    <property type="term" value="F:molybdopterin cofactor binding"/>
    <property type="evidence" value="ECO:0007669"/>
    <property type="project" value="InterPro"/>
</dbReference>
<evidence type="ECO:0000259" key="18">
    <source>
        <dbReference type="PROSITE" id="PS51669"/>
    </source>
</evidence>
<keyword evidence="6" id="KW-0813">Transport</keyword>
<dbReference type="AlphaFoldDB" id="A0A0C4Y8B8"/>
<dbReference type="InterPro" id="IPR006468">
    <property type="entry name" value="NarG"/>
</dbReference>
<evidence type="ECO:0000256" key="1">
    <source>
        <dbReference type="ARBA" id="ARBA00001942"/>
    </source>
</evidence>
<evidence type="ECO:0000256" key="3">
    <source>
        <dbReference type="ARBA" id="ARBA00004202"/>
    </source>
</evidence>
<evidence type="ECO:0000256" key="13">
    <source>
        <dbReference type="ARBA" id="ARBA00023004"/>
    </source>
</evidence>
<dbReference type="GO" id="GO:0005886">
    <property type="term" value="C:plasma membrane"/>
    <property type="evidence" value="ECO:0007669"/>
    <property type="project" value="UniProtKB-SubCell"/>
</dbReference>
<keyword evidence="20" id="KW-1185">Reference proteome</keyword>
<evidence type="ECO:0000256" key="2">
    <source>
        <dbReference type="ARBA" id="ARBA00001966"/>
    </source>
</evidence>
<dbReference type="GO" id="GO:0009325">
    <property type="term" value="C:nitrate reductase complex"/>
    <property type="evidence" value="ECO:0007669"/>
    <property type="project" value="InterPro"/>
</dbReference>
<evidence type="ECO:0000256" key="7">
    <source>
        <dbReference type="ARBA" id="ARBA00022475"/>
    </source>
</evidence>
<dbReference type="FunFam" id="3.40.50.12440:FF:000001">
    <property type="entry name" value="Nitrate reductase subunit alpha"/>
    <property type="match status" value="1"/>
</dbReference>
<dbReference type="InterPro" id="IPR050123">
    <property type="entry name" value="Prok_molybdopt-oxidoreductase"/>
</dbReference>
<dbReference type="InterPro" id="IPR037943">
    <property type="entry name" value="MopB_CT_Nitrate-R-NarG-like"/>
</dbReference>
<dbReference type="NCBIfam" id="TIGR01580">
    <property type="entry name" value="narG"/>
    <property type="match status" value="1"/>
</dbReference>
<evidence type="ECO:0000256" key="4">
    <source>
        <dbReference type="ARBA" id="ARBA00010312"/>
    </source>
</evidence>
<dbReference type="PROSITE" id="PS00932">
    <property type="entry name" value="MOLYBDOPTERIN_PROK_3"/>
    <property type="match status" value="1"/>
</dbReference>
<dbReference type="PROSITE" id="PS51669">
    <property type="entry name" value="4FE4S_MOW_BIS_MGD"/>
    <property type="match status" value="1"/>
</dbReference>
<dbReference type="Pfam" id="PF01568">
    <property type="entry name" value="Molydop_binding"/>
    <property type="match status" value="1"/>
</dbReference>
<feature type="domain" description="4Fe-4S Mo/W bis-MGD-type" evidence="18">
    <location>
        <begin position="43"/>
        <end position="107"/>
    </location>
</feature>
<dbReference type="InterPro" id="IPR028189">
    <property type="entry name" value="Nitr_red_alph_N"/>
</dbReference>
<comment type="similarity">
    <text evidence="4">Belongs to the prokaryotic molybdopterin-containing oxidoreductase family.</text>
</comment>
<dbReference type="InterPro" id="IPR044906">
    <property type="entry name" value="Nitr_red_alph_N_sf"/>
</dbReference>
<dbReference type="KEGG" id="cbw:RR42_m1791"/>
<evidence type="ECO:0000256" key="10">
    <source>
        <dbReference type="ARBA" id="ARBA00022723"/>
    </source>
</evidence>
<dbReference type="CDD" id="cd02750">
    <property type="entry name" value="MopB_Nitrate-R-NarG-like"/>
    <property type="match status" value="1"/>
</dbReference>
<comment type="subcellular location">
    <subcellularLocation>
        <location evidence="3">Cell membrane</location>
        <topology evidence="3">Peripheral membrane protein</topology>
    </subcellularLocation>
</comment>
<sequence>MSHFLDRLTYFSQPRESFSDGHGQTTGEDRTWEDAYRNRWQHDKIVRSTHGTNCTGSCSWKIYVKGGIVTWETQQTDYPRTRADLPNHEPRGCARGASYSWYLYSANRVKYPMVRGRLLKHWRSARAVAKSPVDAWAAVVEDDAARREYQQQRGLGGFVRSSWDEVNELIAAANVYTIKKHGPDRVIGFSPIPAMSMVSYAAGSRYLSLIGGVCMSFYDWYCDLPPASPQTWGEQTDVPESADWYNSTFLIAWGSNVPQTRTPDAHFFTEVRYKGAKVVAVTPDYAEVSKLADLWLHPKQGTDAALAMAMGHVILKEFYFERRSAYFDDYARRYTDLPLLVALKEHTLPDGSKTLVPDRYVRASDFPDALGQANHPEWKTVGFDEQGKVALPHGSIGFRWGPDGRPDAGKWNLESKEARQGEAVKLKLSVVEDGAQPHDIVDVGFPYFGGIDTPHFTSSKTAGDVIVRRVPAARLALQEAGGQRETLVATVFDLLAANYGVARGLPGEQQGGAATGGYDDEVPYTPAWQERITGVARQQVIAVARQFADNADKTRGKSMVIIGAAMNHWYHCDMNYRGIINMLMLCGCIGQSGGGWAHYVGQEKLRPQTGWTALAFALDWIRPPRQMNSTSFFYAHTDQWRYEKLGVDEILSPLADPARYSGSMIDYNVRAERMGWLPSAPQLQTNPLQVQRDAQARGMDTRDYVAQSLKDGSLKLSCEDPDHPANWPRNMFVWRSNLLGSSGKGHEYFLKHLLGTSHGVQGKDLGPDHAKPEEVRWHEQAPEGKLDLLVTLDFRMSTTCMYSDIVLPTATWYEKNDLNTSDMHPFIHPLSTAVDPAWQARSDWEIYKGFAKTFSKVCAGHLGVEKEVVLTPLMHDTPAELAQPFGVRDWKKGECDLVPGQTAPQINVVERDYPNTYQRFTALGPLMTRIGNGGKGIGWDTQSEVHALGELNGTVSEAGVSQGLPRIDTDIDAAEVVMMLAPETNGHVAVKAWQALSRITGREHAHLALHREDEKIRFRDIQAQPRKIISSPTWSGLESEKVSYNAGYTNVHELIPWRTLSGRQQFYQDHPWMRDFGEGFVSYRPPINLKNVDEMLGKKPNGHPEIALNFITPHQKWGIHSTYTDNLIMLTLNRGGPVIWLSEDDAGRAGIVDNDWVELFNANGAIAARAVVSQRIKPGMVMMYHAQEKIINTPGSEITGLRGGIHNSVTRVVLKPTHMIGGYAQYSYGFNYYGTIGTNRDEFVVVRKMNRVDWLDEPANADAPGAA</sequence>
<dbReference type="RefSeq" id="WP_043345876.1">
    <property type="nucleotide sequence ID" value="NZ_CP010536.1"/>
</dbReference>
<protein>
    <recommendedName>
        <fullName evidence="5">nitrate reductase (quinone)</fullName>
        <ecNumber evidence="5">1.7.5.1</ecNumber>
    </recommendedName>
</protein>
<proteinExistence type="inferred from homology"/>
<dbReference type="PANTHER" id="PTHR43105">
    <property type="entry name" value="RESPIRATORY NITRATE REDUCTASE"/>
    <property type="match status" value="1"/>
</dbReference>
<dbReference type="Pfam" id="PF14710">
    <property type="entry name" value="Nitr_red_alph_N"/>
    <property type="match status" value="1"/>
</dbReference>
<evidence type="ECO:0000256" key="11">
    <source>
        <dbReference type="ARBA" id="ARBA00022982"/>
    </source>
</evidence>
<dbReference type="InterPro" id="IPR006963">
    <property type="entry name" value="Mopterin_OxRdtase_4Fe-4S_dom"/>
</dbReference>
<keyword evidence="14" id="KW-0411">Iron-sulfur</keyword>
<keyword evidence="10" id="KW-0479">Metal-binding</keyword>
<comment type="cofactor">
    <cofactor evidence="2">
        <name>[4Fe-4S] cluster</name>
        <dbReference type="ChEBI" id="CHEBI:49883"/>
    </cofactor>
</comment>
<dbReference type="SUPFAM" id="SSF50692">
    <property type="entry name" value="ADC-like"/>
    <property type="match status" value="1"/>
</dbReference>
<dbReference type="EC" id="1.7.5.1" evidence="5"/>
<dbReference type="PROSITE" id="PS00490">
    <property type="entry name" value="MOLYBDOPTERIN_PROK_2"/>
    <property type="match status" value="1"/>
</dbReference>
<comment type="cofactor">
    <cofactor evidence="1">
        <name>Mo-bis(molybdopterin guanine dinucleotide)</name>
        <dbReference type="ChEBI" id="CHEBI:60539"/>
    </cofactor>
</comment>